<evidence type="ECO:0000313" key="3">
    <source>
        <dbReference type="Proteomes" id="UP000070700"/>
    </source>
</evidence>
<gene>
    <name evidence="2" type="ORF">LY89DRAFT_727111</name>
</gene>
<sequence length="141" mass="15146">MSKGNCVDSRNHEAAGDACESESQIDLVACDLFRMTRFGWSCLFVVLLSGLLLHLGTVLGPACTELGGILDLTSWGHGRAAPNRTSIGEWSLAHSSPSTDACWPAHLSLQASTPPFKVQTTAPSFRLDAQIDCLIEENESE</sequence>
<dbReference type="EMBL" id="KQ947404">
    <property type="protein sequence ID" value="KUJ24069.1"/>
    <property type="molecule type" value="Genomic_DNA"/>
</dbReference>
<dbReference type="Proteomes" id="UP000070700">
    <property type="component" value="Unassembled WGS sequence"/>
</dbReference>
<proteinExistence type="predicted"/>
<name>A0A194XVN9_MOLSC</name>
<keyword evidence="1" id="KW-0472">Membrane</keyword>
<dbReference type="InParanoid" id="A0A194XVN9"/>
<dbReference type="GeneID" id="28828847"/>
<accession>A0A194XVN9</accession>
<keyword evidence="3" id="KW-1185">Reference proteome</keyword>
<keyword evidence="1" id="KW-1133">Transmembrane helix</keyword>
<keyword evidence="1" id="KW-0812">Transmembrane</keyword>
<dbReference type="AlphaFoldDB" id="A0A194XVN9"/>
<evidence type="ECO:0000256" key="1">
    <source>
        <dbReference type="SAM" id="Phobius"/>
    </source>
</evidence>
<dbReference type="RefSeq" id="XP_018078424.1">
    <property type="nucleotide sequence ID" value="XM_018219121.1"/>
</dbReference>
<organism evidence="2 3">
    <name type="scientific">Mollisia scopiformis</name>
    <name type="common">Conifer needle endophyte fungus</name>
    <name type="synonym">Phialocephala scopiformis</name>
    <dbReference type="NCBI Taxonomy" id="149040"/>
    <lineage>
        <taxon>Eukaryota</taxon>
        <taxon>Fungi</taxon>
        <taxon>Dikarya</taxon>
        <taxon>Ascomycota</taxon>
        <taxon>Pezizomycotina</taxon>
        <taxon>Leotiomycetes</taxon>
        <taxon>Helotiales</taxon>
        <taxon>Mollisiaceae</taxon>
        <taxon>Mollisia</taxon>
    </lineage>
</organism>
<dbReference type="KEGG" id="psco:LY89DRAFT_727111"/>
<feature type="transmembrane region" description="Helical" evidence="1">
    <location>
        <begin position="38"/>
        <end position="59"/>
    </location>
</feature>
<evidence type="ECO:0000313" key="2">
    <source>
        <dbReference type="EMBL" id="KUJ24069.1"/>
    </source>
</evidence>
<reference evidence="2 3" key="1">
    <citation type="submission" date="2015-10" db="EMBL/GenBank/DDBJ databases">
        <title>Full genome of DAOMC 229536 Phialocephala scopiformis, a fungal endophyte of spruce producing the potent anti-insectan compound rugulosin.</title>
        <authorList>
            <consortium name="DOE Joint Genome Institute"/>
            <person name="Walker A.K."/>
            <person name="Frasz S.L."/>
            <person name="Seifert K.A."/>
            <person name="Miller J.D."/>
            <person name="Mondo S.J."/>
            <person name="Labutti K."/>
            <person name="Lipzen A."/>
            <person name="Dockter R."/>
            <person name="Kennedy M."/>
            <person name="Grigoriev I.V."/>
            <person name="Spatafora J.W."/>
        </authorList>
    </citation>
    <scope>NUCLEOTIDE SEQUENCE [LARGE SCALE GENOMIC DNA]</scope>
    <source>
        <strain evidence="2 3">CBS 120377</strain>
    </source>
</reference>
<protein>
    <submittedName>
        <fullName evidence="2">Uncharacterized protein</fullName>
    </submittedName>
</protein>